<dbReference type="PANTHER" id="PTHR48104">
    <property type="entry name" value="METACASPASE-4"/>
    <property type="match status" value="1"/>
</dbReference>
<dbReference type="EMBL" id="LATL02000125">
    <property type="protein sequence ID" value="KKD36163.1"/>
    <property type="molecule type" value="Genomic_DNA"/>
</dbReference>
<organism evidence="2 3">
    <name type="scientific">Limnoraphis robusta CS-951</name>
    <dbReference type="NCBI Taxonomy" id="1637645"/>
    <lineage>
        <taxon>Bacteria</taxon>
        <taxon>Bacillati</taxon>
        <taxon>Cyanobacteriota</taxon>
        <taxon>Cyanophyceae</taxon>
        <taxon>Oscillatoriophycideae</taxon>
        <taxon>Oscillatoriales</taxon>
        <taxon>Sirenicapillariaceae</taxon>
        <taxon>Limnoraphis</taxon>
    </lineage>
</organism>
<feature type="domain" description="Peptidase C14 caspase" evidence="1">
    <location>
        <begin position="9"/>
        <end position="270"/>
    </location>
</feature>
<evidence type="ECO:0000259" key="1">
    <source>
        <dbReference type="Pfam" id="PF00656"/>
    </source>
</evidence>
<dbReference type="InterPro" id="IPR050452">
    <property type="entry name" value="Metacaspase"/>
</dbReference>
<comment type="caution">
    <text evidence="2">The sequence shown here is derived from an EMBL/GenBank/DDBJ whole genome shotgun (WGS) entry which is preliminary data.</text>
</comment>
<accession>A0A0F5YBP2</accession>
<dbReference type="GO" id="GO:0004197">
    <property type="term" value="F:cysteine-type endopeptidase activity"/>
    <property type="evidence" value="ECO:0007669"/>
    <property type="project" value="InterPro"/>
</dbReference>
<dbReference type="AlphaFoldDB" id="A0A0F5YBP2"/>
<evidence type="ECO:0000313" key="3">
    <source>
        <dbReference type="Proteomes" id="UP000033607"/>
    </source>
</evidence>
<dbReference type="Gene3D" id="3.40.50.1460">
    <property type="match status" value="1"/>
</dbReference>
<dbReference type="GO" id="GO:0006508">
    <property type="term" value="P:proteolysis"/>
    <property type="evidence" value="ECO:0007669"/>
    <property type="project" value="InterPro"/>
</dbReference>
<dbReference type="PANTHER" id="PTHR48104:SF30">
    <property type="entry name" value="METACASPASE-1"/>
    <property type="match status" value="1"/>
</dbReference>
<dbReference type="Pfam" id="PF00656">
    <property type="entry name" value="Peptidase_C14"/>
    <property type="match status" value="1"/>
</dbReference>
<dbReference type="OrthoDB" id="8447555at2"/>
<proteinExistence type="predicted"/>
<evidence type="ECO:0000313" key="2">
    <source>
        <dbReference type="EMBL" id="KKD36163.1"/>
    </source>
</evidence>
<protein>
    <recommendedName>
        <fullName evidence="1">Peptidase C14 caspase domain-containing protein</fullName>
    </recommendedName>
</protein>
<reference evidence="2 3" key="1">
    <citation type="submission" date="2015-06" db="EMBL/GenBank/DDBJ databases">
        <title>Draft genome assembly of filamentous brackish cyanobacterium Limnoraphis robusta strain CS-951.</title>
        <authorList>
            <person name="Willis A."/>
            <person name="Parks M."/>
            <person name="Burford M.A."/>
        </authorList>
    </citation>
    <scope>NUCLEOTIDE SEQUENCE [LARGE SCALE GENOMIC DNA]</scope>
    <source>
        <strain evidence="2 3">CS-951</strain>
    </source>
</reference>
<dbReference type="PATRIC" id="fig|1637645.4.peg.2555"/>
<dbReference type="Proteomes" id="UP000033607">
    <property type="component" value="Unassembled WGS sequence"/>
</dbReference>
<gene>
    <name evidence="2" type="ORF">WN50_21295</name>
</gene>
<dbReference type="InterPro" id="IPR011600">
    <property type="entry name" value="Pept_C14_caspase"/>
</dbReference>
<name>A0A0F5YBP2_9CYAN</name>
<sequence length="697" mass="78756">MSTQNSSFYALLIGINCYFPNTLPNGSSYKSLKGCVRDINQVEDFLNQLPTRPNKIVKLTASNPENNSPVEPPEQLPTYENIIKSFQHITQIAKPGDRIYIHYSGHGGRAKTIYPEYKGELGQDETLVPTDIGSENGRYLRDLEFAYLLQQMVDKKLQVTVVLDSCHSGGAVRGGEDENVRGSGVVDNTVRPQDSLVASSEEIIKNWQNITGKTSDLAGNRTGTLLAKVKGYVLLAACQHYEAAYEYAFDGKERNGVLTHWLLKTLTPDPSKLMITYQMLQDYIKPNINQLFRQQTPMLIGEGDRLIFGWESIPSEYTANVTDIKIGKKQRIELNVGELQGLERGAEFTLYPFGTTSFSTKQQLALVKLVEVEGSTSWGEVQTVFSEQPIKVGDLAMLTLVSSNLIRKVYLLENDTLPKEINQRAALQKMESSTRIFKNAWIEFVDEVEKADYFVRVTILDAEKAAKYQAEVNDVIYEVCDRTQTPIILRPALKVNEIQLASPLIQRLVHLAKYQAVKNLKNHDPRSEMLNKIAVRLTTEPDQNQELNAAENPTEITITENQTYSLEIQNHYSQPVYVAVFNLQQNWAISSVLPETKGRGIVISLEPKQKETIPLPNLEKKENWQNIYKVCVSVDDTNFRFLELPPLDQQKQTRRDTPKDPLEQLLQEMTAEQPPDRNVTPAPLPSSSWTVVQFTVN</sequence>
<dbReference type="GO" id="GO:0005737">
    <property type="term" value="C:cytoplasm"/>
    <property type="evidence" value="ECO:0007669"/>
    <property type="project" value="TreeGrafter"/>
</dbReference>
<dbReference type="RefSeq" id="WP_046280598.1">
    <property type="nucleotide sequence ID" value="NZ_LATL02000125.1"/>
</dbReference>